<feature type="region of interest" description="Disordered" evidence="1">
    <location>
        <begin position="45"/>
        <end position="77"/>
    </location>
</feature>
<evidence type="ECO:0000313" key="4">
    <source>
        <dbReference type="WBParaSite" id="SBAD_0000205401-mRNA-1"/>
    </source>
</evidence>
<gene>
    <name evidence="2" type="ORF">SBAD_LOCUS1958</name>
</gene>
<reference evidence="2 3" key="2">
    <citation type="submission" date="2018-11" db="EMBL/GenBank/DDBJ databases">
        <authorList>
            <consortium name="Pathogen Informatics"/>
        </authorList>
    </citation>
    <scope>NUCLEOTIDE SEQUENCE [LARGE SCALE GENOMIC DNA]</scope>
</reference>
<dbReference type="EMBL" id="UZAM01007023">
    <property type="protein sequence ID" value="VDO96028.1"/>
    <property type="molecule type" value="Genomic_DNA"/>
</dbReference>
<dbReference type="AlphaFoldDB" id="A0A183IEB4"/>
<evidence type="ECO:0000313" key="3">
    <source>
        <dbReference type="Proteomes" id="UP000270296"/>
    </source>
</evidence>
<protein>
    <submittedName>
        <fullName evidence="2 4">Uncharacterized protein</fullName>
    </submittedName>
</protein>
<accession>A0A183IEB4</accession>
<sequence>MTVGGHPSDGARHAQPWKTASLKGIGSDALYRRELRRQVGPCFMTSDYEPMQSEKNPKRNAVFTQRAPPFLEKFQLQ</sequence>
<evidence type="ECO:0000313" key="2">
    <source>
        <dbReference type="EMBL" id="VDO96028.1"/>
    </source>
</evidence>
<dbReference type="Proteomes" id="UP000270296">
    <property type="component" value="Unassembled WGS sequence"/>
</dbReference>
<evidence type="ECO:0000256" key="1">
    <source>
        <dbReference type="SAM" id="MobiDB-lite"/>
    </source>
</evidence>
<keyword evidence="3" id="KW-1185">Reference proteome</keyword>
<proteinExistence type="predicted"/>
<reference evidence="4" key="1">
    <citation type="submission" date="2016-06" db="UniProtKB">
        <authorList>
            <consortium name="WormBaseParasite"/>
        </authorList>
    </citation>
    <scope>IDENTIFICATION</scope>
</reference>
<organism evidence="4">
    <name type="scientific">Soboliphyme baturini</name>
    <dbReference type="NCBI Taxonomy" id="241478"/>
    <lineage>
        <taxon>Eukaryota</taxon>
        <taxon>Metazoa</taxon>
        <taxon>Ecdysozoa</taxon>
        <taxon>Nematoda</taxon>
        <taxon>Enoplea</taxon>
        <taxon>Dorylaimia</taxon>
        <taxon>Dioctophymatida</taxon>
        <taxon>Dioctophymatoidea</taxon>
        <taxon>Soboliphymatidae</taxon>
        <taxon>Soboliphyme</taxon>
    </lineage>
</organism>
<name>A0A183IEB4_9BILA</name>
<dbReference type="WBParaSite" id="SBAD_0000205401-mRNA-1">
    <property type="protein sequence ID" value="SBAD_0000205401-mRNA-1"/>
    <property type="gene ID" value="SBAD_0000205401"/>
</dbReference>